<name>A0A1L8TMX3_9ENTE</name>
<feature type="transmembrane region" description="Helical" evidence="6">
    <location>
        <begin position="733"/>
        <end position="756"/>
    </location>
</feature>
<keyword evidence="5" id="KW-0175">Coiled coil</keyword>
<feature type="coiled-coil region" evidence="5">
    <location>
        <begin position="234"/>
        <end position="261"/>
    </location>
</feature>
<dbReference type="PANTHER" id="PTHR43077">
    <property type="entry name" value="TRANSPORT PERMEASE YVFS-RELATED"/>
    <property type="match status" value="1"/>
</dbReference>
<evidence type="ECO:0000256" key="3">
    <source>
        <dbReference type="ARBA" id="ARBA00022989"/>
    </source>
</evidence>
<evidence type="ECO:0000313" key="8">
    <source>
        <dbReference type="EMBL" id="OJG45671.1"/>
    </source>
</evidence>
<comment type="subcellular location">
    <subcellularLocation>
        <location evidence="1">Membrane</location>
        <topology evidence="1">Multi-pass membrane protein</topology>
    </subcellularLocation>
</comment>
<evidence type="ECO:0000256" key="2">
    <source>
        <dbReference type="ARBA" id="ARBA00022692"/>
    </source>
</evidence>
<feature type="domain" description="ABC-2 type transporter transmembrane" evidence="7">
    <location>
        <begin position="49"/>
        <end position="226"/>
    </location>
</feature>
<sequence length="931" mass="102591">MKLTEIPCYSKTAKKIVGEIMKVIQSLKNTWHLFILDWRRIIKNPIAIFLMAALIVIPSLYAWFNIKALWDPYGNTGELPIAVYSADAGAKFQDKDVEIGKEVVKNLHKNKQLGWKFVDSKKQVVEGVKSGKYYAGIYLPKEFSEDLLSFTSGDIKKPKIEYYLNQKINAIAPKITDKGAGSIQQEISQEFIKTASSTLLKVFNEIGYDIDSNLVSINKVKDLILTTNSNLDEIDKYTQEVLEVQGKLPELKEKLAKANELQTYLPQIDEMGQKLITLNQKMPEIKQQASVILTLQQKIPEIQQAGTQIAQVDSDFAEIEKTMNDGINEAKQGLTIIHQVQTILPDIQKLGNQADDLATTTNEGAKKLKEAVPNISSSVQVTLQSIGQVATSTQSITSDISTLLDKEELTSDEKAHIASLISDFQSNLSTQQDAIDKLTQFLNDLKQTANDNGNAEASQTLTNMINQLSNVKNSLSDLNNRFGHLNDLVQNGSTADAKAYLSEINDAAGKIATLVNSIDATQVGKTIETVLDKLISTITTAQGVLNQAQQIDFASLLNSTEGTVNTAITFLEKYQKQMPAIRQEVHDANTLLNGHMNDIVNAINTGADLYNNELPTVEQKLSLAANFMQNDWPGVKTDLTDGLKMANDKMPEVEKALDMASDLIKNDWPSLRSGIQKAATAIDKGDQTIDFGEIVKLLKLDAQKESDFFTSPVELKTNTMYPIENNGSASTPFYTALCLWVGAVLFSSVTTTEFVLDKKDRGKYTKRERYGARMLTYLVVSVGQALIVTLGNIFLLGVDVKNPVYSVLFAVLVALAFMMLVYALVALFGTVGKGIAIIILVLSISGGGGNYPIQVSGKFFQAVNPWLPFTHAVNLLRESAGGIYWPNATQDIIIMIGIFIVFGILGTWAYPLVQPHLVKLTKVAHESKIFH</sequence>
<keyword evidence="3 6" id="KW-1133">Transmembrane helix</keyword>
<dbReference type="NCBIfam" id="TIGR03062">
    <property type="entry name" value="pip_yhgE_Cterm"/>
    <property type="match status" value="1"/>
</dbReference>
<dbReference type="EMBL" id="JXKQ01000005">
    <property type="protein sequence ID" value="OJG45671.1"/>
    <property type="molecule type" value="Genomic_DNA"/>
</dbReference>
<feature type="transmembrane region" description="Helical" evidence="6">
    <location>
        <begin position="835"/>
        <end position="853"/>
    </location>
</feature>
<protein>
    <submittedName>
        <fullName evidence="8">YhgE/Pip domain-containing protein</fullName>
    </submittedName>
</protein>
<dbReference type="AlphaFoldDB" id="A0A1L8TMX3"/>
<evidence type="ECO:0000256" key="4">
    <source>
        <dbReference type="ARBA" id="ARBA00023136"/>
    </source>
</evidence>
<dbReference type="Proteomes" id="UP000182077">
    <property type="component" value="Unassembled WGS sequence"/>
</dbReference>
<proteinExistence type="predicted"/>
<feature type="transmembrane region" description="Helical" evidence="6">
    <location>
        <begin position="46"/>
        <end position="64"/>
    </location>
</feature>
<evidence type="ECO:0000313" key="9">
    <source>
        <dbReference type="Proteomes" id="UP000182077"/>
    </source>
</evidence>
<keyword evidence="9" id="KW-1185">Reference proteome</keyword>
<feature type="transmembrane region" description="Helical" evidence="6">
    <location>
        <begin position="892"/>
        <end position="913"/>
    </location>
</feature>
<evidence type="ECO:0000256" key="6">
    <source>
        <dbReference type="SAM" id="Phobius"/>
    </source>
</evidence>
<evidence type="ECO:0000256" key="5">
    <source>
        <dbReference type="SAM" id="Coils"/>
    </source>
</evidence>
<dbReference type="InterPro" id="IPR013525">
    <property type="entry name" value="ABC2_TM"/>
</dbReference>
<dbReference type="GO" id="GO:0016020">
    <property type="term" value="C:membrane"/>
    <property type="evidence" value="ECO:0007669"/>
    <property type="project" value="UniProtKB-SubCell"/>
</dbReference>
<evidence type="ECO:0000256" key="1">
    <source>
        <dbReference type="ARBA" id="ARBA00004141"/>
    </source>
</evidence>
<dbReference type="STRING" id="249189.RV04_GL001960"/>
<reference evidence="8 9" key="1">
    <citation type="submission" date="2014-12" db="EMBL/GenBank/DDBJ databases">
        <title>Draft genome sequences of 29 type strains of Enterococci.</title>
        <authorList>
            <person name="Zhong Z."/>
            <person name="Sun Z."/>
            <person name="Liu W."/>
            <person name="Zhang W."/>
            <person name="Zhang H."/>
        </authorList>
    </citation>
    <scope>NUCLEOTIDE SEQUENCE [LARGE SCALE GENOMIC DNA]</scope>
    <source>
        <strain evidence="8 9">DSM 17122</strain>
    </source>
</reference>
<dbReference type="PANTHER" id="PTHR43077:SF10">
    <property type="entry name" value="TRANSPORT PERMEASE PROTEIN"/>
    <property type="match status" value="1"/>
</dbReference>
<evidence type="ECO:0000259" key="7">
    <source>
        <dbReference type="Pfam" id="PF12698"/>
    </source>
</evidence>
<feature type="domain" description="ABC-2 type transporter transmembrane" evidence="7">
    <location>
        <begin position="703"/>
        <end position="907"/>
    </location>
</feature>
<dbReference type="InterPro" id="IPR051328">
    <property type="entry name" value="T7SS_ABC-Transporter"/>
</dbReference>
<comment type="caution">
    <text evidence="8">The sequence shown here is derived from an EMBL/GenBank/DDBJ whole genome shotgun (WGS) entry which is preliminary data.</text>
</comment>
<organism evidence="8 9">
    <name type="scientific">Enterococcus hermanniensis</name>
    <dbReference type="NCBI Taxonomy" id="249189"/>
    <lineage>
        <taxon>Bacteria</taxon>
        <taxon>Bacillati</taxon>
        <taxon>Bacillota</taxon>
        <taxon>Bacilli</taxon>
        <taxon>Lactobacillales</taxon>
        <taxon>Enterococcaceae</taxon>
        <taxon>Enterococcus</taxon>
    </lineage>
</organism>
<dbReference type="Pfam" id="PF12698">
    <property type="entry name" value="ABC2_membrane_3"/>
    <property type="match status" value="2"/>
</dbReference>
<keyword evidence="2 6" id="KW-0812">Transmembrane</keyword>
<gene>
    <name evidence="8" type="ORF">RV04_GL001960</name>
</gene>
<dbReference type="NCBIfam" id="TIGR03061">
    <property type="entry name" value="pip_yhgE_Nterm"/>
    <property type="match status" value="1"/>
</dbReference>
<dbReference type="InterPro" id="IPR017501">
    <property type="entry name" value="Phage_infect_YhgE_C"/>
</dbReference>
<feature type="transmembrane region" description="Helical" evidence="6">
    <location>
        <begin position="804"/>
        <end position="828"/>
    </location>
</feature>
<dbReference type="InterPro" id="IPR017500">
    <property type="entry name" value="Phage_infect_YhgE_N"/>
</dbReference>
<accession>A0A1L8TMX3</accession>
<dbReference type="GO" id="GO:0140359">
    <property type="term" value="F:ABC-type transporter activity"/>
    <property type="evidence" value="ECO:0007669"/>
    <property type="project" value="InterPro"/>
</dbReference>
<keyword evidence="4 6" id="KW-0472">Membrane</keyword>
<feature type="transmembrane region" description="Helical" evidence="6">
    <location>
        <begin position="777"/>
        <end position="798"/>
    </location>
</feature>